<evidence type="ECO:0008006" key="4">
    <source>
        <dbReference type="Google" id="ProtNLM"/>
    </source>
</evidence>
<protein>
    <recommendedName>
        <fullName evidence="4">MD-2-related lipid-recognition domain-containing protein</fullName>
    </recommendedName>
</protein>
<evidence type="ECO:0000256" key="1">
    <source>
        <dbReference type="SAM" id="SignalP"/>
    </source>
</evidence>
<keyword evidence="1" id="KW-0732">Signal</keyword>
<evidence type="ECO:0000313" key="2">
    <source>
        <dbReference type="EMBL" id="BES97781.1"/>
    </source>
</evidence>
<keyword evidence="3" id="KW-1185">Reference proteome</keyword>
<reference evidence="2 3" key="1">
    <citation type="submission" date="2023-09" db="EMBL/GenBank/DDBJ databases">
        <title>Nesidiocoris tenuis whole genome shotgun sequence.</title>
        <authorList>
            <person name="Shibata T."/>
            <person name="Shimoda M."/>
            <person name="Kobayashi T."/>
            <person name="Uehara T."/>
        </authorList>
    </citation>
    <scope>NUCLEOTIDE SEQUENCE [LARGE SCALE GENOMIC DNA]</scope>
    <source>
        <strain evidence="2 3">Japan</strain>
    </source>
</reference>
<organism evidence="2 3">
    <name type="scientific">Nesidiocoris tenuis</name>
    <dbReference type="NCBI Taxonomy" id="355587"/>
    <lineage>
        <taxon>Eukaryota</taxon>
        <taxon>Metazoa</taxon>
        <taxon>Ecdysozoa</taxon>
        <taxon>Arthropoda</taxon>
        <taxon>Hexapoda</taxon>
        <taxon>Insecta</taxon>
        <taxon>Pterygota</taxon>
        <taxon>Neoptera</taxon>
        <taxon>Paraneoptera</taxon>
        <taxon>Hemiptera</taxon>
        <taxon>Heteroptera</taxon>
        <taxon>Panheteroptera</taxon>
        <taxon>Cimicomorpha</taxon>
        <taxon>Miridae</taxon>
        <taxon>Dicyphina</taxon>
        <taxon>Nesidiocoris</taxon>
    </lineage>
</organism>
<gene>
    <name evidence="2" type="ORF">NTJ_10595</name>
</gene>
<feature type="chain" id="PRO_5045509612" description="MD-2-related lipid-recognition domain-containing protein" evidence="1">
    <location>
        <begin position="19"/>
        <end position="181"/>
    </location>
</feature>
<feature type="signal peptide" evidence="1">
    <location>
        <begin position="1"/>
        <end position="18"/>
    </location>
</feature>
<accession>A0ABN7B038</accession>
<name>A0ABN7B038_9HEMI</name>
<sequence>MSYERIFVLIVMILQVNCQQWVAKFKVLHEAIIDCPDKGTNEIQLNWRLNRVNKSLQVMEGPIHFYRDFDDSLDVHAKLWAWQNGGWKAGTGLDFRKSQGCSTFTLVLGQVWKQITKIAHMPSSCPYKKGSWNMTNLNSRAWDNLALPGAPLNKYKLEFSFVSKDDTIRGCYSSIFRVAKK</sequence>
<proteinExistence type="predicted"/>
<evidence type="ECO:0000313" key="3">
    <source>
        <dbReference type="Proteomes" id="UP001307889"/>
    </source>
</evidence>
<dbReference type="EMBL" id="AP028916">
    <property type="protein sequence ID" value="BES97781.1"/>
    <property type="molecule type" value="Genomic_DNA"/>
</dbReference>
<dbReference type="Proteomes" id="UP001307889">
    <property type="component" value="Chromosome 8"/>
</dbReference>